<name>A0A0D9Z283_9ORYZ</name>
<organism evidence="2">
    <name type="scientific">Oryza glumipatula</name>
    <dbReference type="NCBI Taxonomy" id="40148"/>
    <lineage>
        <taxon>Eukaryota</taxon>
        <taxon>Viridiplantae</taxon>
        <taxon>Streptophyta</taxon>
        <taxon>Embryophyta</taxon>
        <taxon>Tracheophyta</taxon>
        <taxon>Spermatophyta</taxon>
        <taxon>Magnoliopsida</taxon>
        <taxon>Liliopsida</taxon>
        <taxon>Poales</taxon>
        <taxon>Poaceae</taxon>
        <taxon>BOP clade</taxon>
        <taxon>Oryzoideae</taxon>
        <taxon>Oryzeae</taxon>
        <taxon>Oryzinae</taxon>
        <taxon>Oryza</taxon>
    </lineage>
</organism>
<protein>
    <submittedName>
        <fullName evidence="2">Uncharacterized protein</fullName>
    </submittedName>
</protein>
<feature type="region of interest" description="Disordered" evidence="1">
    <location>
        <begin position="1"/>
        <end position="38"/>
    </location>
</feature>
<reference evidence="2" key="2">
    <citation type="submission" date="2018-05" db="EMBL/GenBank/DDBJ databases">
        <title>OgluRS3 (Oryza glumaepatula Reference Sequence Version 3).</title>
        <authorList>
            <person name="Zhang J."/>
            <person name="Kudrna D."/>
            <person name="Lee S."/>
            <person name="Talag J."/>
            <person name="Welchert J."/>
            <person name="Wing R.A."/>
        </authorList>
    </citation>
    <scope>NUCLEOTIDE SEQUENCE [LARGE SCALE GENOMIC DNA]</scope>
</reference>
<dbReference type="HOGENOM" id="CLU_187939_0_0_1"/>
<sequence>MAAAAEPAAAESPAAEPACGSSSSAAPMRTRSVVPERESGVSVVVAAVAAASAAEPVASAAEPDYMKEYRSELCKRLLYHRFNDLHPKRRF</sequence>
<dbReference type="AlphaFoldDB" id="A0A0D9Z283"/>
<proteinExistence type="predicted"/>
<dbReference type="EnsemblPlants" id="OGLUM03G04050.1">
    <property type="protein sequence ID" value="OGLUM03G04050.1"/>
    <property type="gene ID" value="OGLUM03G04050"/>
</dbReference>
<evidence type="ECO:0000313" key="2">
    <source>
        <dbReference type="EnsemblPlants" id="OGLUM03G04050.1"/>
    </source>
</evidence>
<dbReference type="EnsemblPlants" id="OGLUM03G04050.2">
    <property type="protein sequence ID" value="OGLUM03G04050.2"/>
    <property type="gene ID" value="OGLUM03G04050"/>
</dbReference>
<evidence type="ECO:0000313" key="3">
    <source>
        <dbReference type="Proteomes" id="UP000026961"/>
    </source>
</evidence>
<reference evidence="2" key="1">
    <citation type="submission" date="2015-04" db="UniProtKB">
        <authorList>
            <consortium name="EnsemblPlants"/>
        </authorList>
    </citation>
    <scope>IDENTIFICATION</scope>
</reference>
<dbReference type="Proteomes" id="UP000026961">
    <property type="component" value="Chromosome 3"/>
</dbReference>
<accession>A0A0D9Z283</accession>
<dbReference type="Gramene" id="OGLUM03G04050.1">
    <property type="protein sequence ID" value="OGLUM03G04050.1"/>
    <property type="gene ID" value="OGLUM03G04050"/>
</dbReference>
<evidence type="ECO:0000256" key="1">
    <source>
        <dbReference type="SAM" id="MobiDB-lite"/>
    </source>
</evidence>
<keyword evidence="3" id="KW-1185">Reference proteome</keyword>
<dbReference type="Gramene" id="OGLUM03G04050.2">
    <property type="protein sequence ID" value="OGLUM03G04050.2"/>
    <property type="gene ID" value="OGLUM03G04050"/>
</dbReference>
<feature type="compositionally biased region" description="Low complexity" evidence="1">
    <location>
        <begin position="1"/>
        <end position="27"/>
    </location>
</feature>